<dbReference type="GO" id="GO:0003964">
    <property type="term" value="F:RNA-directed DNA polymerase activity"/>
    <property type="evidence" value="ECO:0007669"/>
    <property type="project" value="UniProtKB-KW"/>
</dbReference>
<dbReference type="Proteomes" id="UP000054359">
    <property type="component" value="Unassembled WGS sequence"/>
</dbReference>
<dbReference type="OrthoDB" id="6433748at2759"/>
<dbReference type="InterPro" id="IPR043502">
    <property type="entry name" value="DNA/RNA_pol_sf"/>
</dbReference>
<dbReference type="EMBL" id="KK118525">
    <property type="protein sequence ID" value="KFM73192.1"/>
    <property type="molecule type" value="Genomic_DNA"/>
</dbReference>
<keyword evidence="4" id="KW-0548">Nucleotidyltransferase</keyword>
<keyword evidence="5" id="KW-1185">Reference proteome</keyword>
<dbReference type="Pfam" id="PF00209">
    <property type="entry name" value="SNF"/>
    <property type="match status" value="1"/>
</dbReference>
<dbReference type="STRING" id="407821.A0A087U753"/>
<protein>
    <submittedName>
        <fullName evidence="4">RNA-directed DNA polymerase from mobile element jockey</fullName>
    </submittedName>
</protein>
<dbReference type="OMA" id="ANCKICI"/>
<feature type="domain" description="Reverse transcriptase" evidence="2">
    <location>
        <begin position="103"/>
        <end position="374"/>
    </location>
</feature>
<dbReference type="SUPFAM" id="SSF53098">
    <property type="entry name" value="Ribonuclease H-like"/>
    <property type="match status" value="1"/>
</dbReference>
<dbReference type="GO" id="GO:0042575">
    <property type="term" value="C:DNA polymerase complex"/>
    <property type="evidence" value="ECO:0007669"/>
    <property type="project" value="UniProtKB-ARBA"/>
</dbReference>
<dbReference type="PROSITE" id="PS50878">
    <property type="entry name" value="RT_POL"/>
    <property type="match status" value="1"/>
</dbReference>
<evidence type="ECO:0000259" key="3">
    <source>
        <dbReference type="PROSITE" id="PS50879"/>
    </source>
</evidence>
<dbReference type="GO" id="GO:0004523">
    <property type="term" value="F:RNA-DNA hybrid ribonuclease activity"/>
    <property type="evidence" value="ECO:0007669"/>
    <property type="project" value="InterPro"/>
</dbReference>
<feature type="non-terminal residue" evidence="4">
    <location>
        <position position="897"/>
    </location>
</feature>
<sequence length="897" mass="102667">MDGVTYSSREDIANVIGETFSAVSNSINYPPAFLTTKLRSENTSINFNSLNTEAYNTDFTKLEMMSALSLTPKTSPGQDGISYVMLKHLSNESLKSLLFLYNRIWKECSFPNAWGNAIVIPIAKPGKDPKNPSNYRPIALTSCLCKIMEKMVNRHLTHYLENNHCLLSYQSCFRRGRSSLDNVLFLETAVRNAFAKRNHVVSVFFDMEKAYDRTWRHGTLHDLYSTGLRSNLPDFIQNFLRDRTFQVKMGSLFSRVFAQQEGVLQGSVLSVTLFSLKINSILRELLPTVHGSMYVDDLMIYCHGQDMRYIERQLQIALNRIVKWSNNNGFKFATQKTVCVHFCRKRNLHPEPELHLDGSLIRVEPEAKFLGVIFDRKLTFLLHILNLKKKCIKTLNILKFLANTSWGAECCSMLRIYRALIRSKLDYGCIIYGLARPSVLLKLDTVHHQAVRTCCGAFKTSPVQSLYVICSEPSLEFRRKQLSLEFHYKIMSRVEHPARLMTSDRYWRLYQARPSCIPPFDLCVLPLIKELNLSDLHPKSFNLFGIAPWQDLNIQLLDIFGGLKENNTNDIQYQQIFLEHRSSHSNYTAIFTDGSKNHDYVGAAFVCEKIIKTSTLHKAASAFMAETLAILNSLNFISKQNNKKFIIYSDSLSALESINTNTSHPLVLDILKVHLHLRKAGYSIAYCWVPGHVGIKGNELADAAAKSADSTSENEVPFTDIRNYIKAKILSRWQELWKNQTLNKLRQVKPNLEYWESRGNRKEDVLLTRLRIGHCRLTHQHLLKGDKEPICGTCNTPISVNHILTCCPIFNQKRDHHFNSTNVKLTDLIGRKPHFVAIEGFVTAIVDMFPKYLRVGYRREYFIAATCFVSFLIGLSMVTNNLSVTHSVFNEVNLCKS</sequence>
<dbReference type="SUPFAM" id="SSF56672">
    <property type="entry name" value="DNA/RNA polymerases"/>
    <property type="match status" value="1"/>
</dbReference>
<dbReference type="CDD" id="cd09276">
    <property type="entry name" value="Rnase_HI_RT_non_LTR"/>
    <property type="match status" value="1"/>
</dbReference>
<dbReference type="Pfam" id="PF00075">
    <property type="entry name" value="RNase_H"/>
    <property type="match status" value="1"/>
</dbReference>
<dbReference type="InterPro" id="IPR012337">
    <property type="entry name" value="RNaseH-like_sf"/>
</dbReference>
<keyword evidence="1" id="KW-1133">Transmembrane helix</keyword>
<organism evidence="4 5">
    <name type="scientific">Stegodyphus mimosarum</name>
    <name type="common">African social velvet spider</name>
    <dbReference type="NCBI Taxonomy" id="407821"/>
    <lineage>
        <taxon>Eukaryota</taxon>
        <taxon>Metazoa</taxon>
        <taxon>Ecdysozoa</taxon>
        <taxon>Arthropoda</taxon>
        <taxon>Chelicerata</taxon>
        <taxon>Arachnida</taxon>
        <taxon>Araneae</taxon>
        <taxon>Araneomorphae</taxon>
        <taxon>Entelegynae</taxon>
        <taxon>Eresoidea</taxon>
        <taxon>Eresidae</taxon>
        <taxon>Stegodyphus</taxon>
    </lineage>
</organism>
<keyword evidence="4" id="KW-0695">RNA-directed DNA polymerase</keyword>
<dbReference type="Pfam" id="PF00078">
    <property type="entry name" value="RVT_1"/>
    <property type="match status" value="1"/>
</dbReference>
<dbReference type="InterPro" id="IPR000175">
    <property type="entry name" value="Na/ntran_symport"/>
</dbReference>
<feature type="domain" description="RNase H type-1" evidence="3">
    <location>
        <begin position="584"/>
        <end position="710"/>
    </location>
</feature>
<dbReference type="CDD" id="cd01650">
    <property type="entry name" value="RT_nLTR_like"/>
    <property type="match status" value="1"/>
</dbReference>
<reference evidence="4 5" key="1">
    <citation type="submission" date="2013-11" db="EMBL/GenBank/DDBJ databases">
        <title>Genome sequencing of Stegodyphus mimosarum.</title>
        <authorList>
            <person name="Bechsgaard J."/>
        </authorList>
    </citation>
    <scope>NUCLEOTIDE SEQUENCE [LARGE SCALE GENOMIC DNA]</scope>
</reference>
<dbReference type="InterPro" id="IPR052560">
    <property type="entry name" value="RdDP_mobile_element"/>
</dbReference>
<dbReference type="PANTHER" id="PTHR36688">
    <property type="entry name" value="ENDO/EXONUCLEASE/PHOSPHATASE DOMAIN-CONTAINING PROTEIN"/>
    <property type="match status" value="1"/>
</dbReference>
<name>A0A087U753_STEMI</name>
<keyword evidence="1" id="KW-0472">Membrane</keyword>
<feature type="transmembrane region" description="Helical" evidence="1">
    <location>
        <begin position="861"/>
        <end position="879"/>
    </location>
</feature>
<dbReference type="AlphaFoldDB" id="A0A087U753"/>
<dbReference type="Gene3D" id="3.30.420.10">
    <property type="entry name" value="Ribonuclease H-like superfamily/Ribonuclease H"/>
    <property type="match status" value="1"/>
</dbReference>
<evidence type="ECO:0000313" key="4">
    <source>
        <dbReference type="EMBL" id="KFM73192.1"/>
    </source>
</evidence>
<accession>A0A087U753</accession>
<dbReference type="InterPro" id="IPR036397">
    <property type="entry name" value="RNaseH_sf"/>
</dbReference>
<dbReference type="GO" id="GO:0016020">
    <property type="term" value="C:membrane"/>
    <property type="evidence" value="ECO:0007669"/>
    <property type="project" value="InterPro"/>
</dbReference>
<dbReference type="InterPro" id="IPR002156">
    <property type="entry name" value="RNaseH_domain"/>
</dbReference>
<keyword evidence="4" id="KW-0808">Transferase</keyword>
<dbReference type="InterPro" id="IPR000477">
    <property type="entry name" value="RT_dom"/>
</dbReference>
<evidence type="ECO:0000259" key="2">
    <source>
        <dbReference type="PROSITE" id="PS50878"/>
    </source>
</evidence>
<keyword evidence="1" id="KW-0812">Transmembrane</keyword>
<dbReference type="GO" id="GO:0003676">
    <property type="term" value="F:nucleic acid binding"/>
    <property type="evidence" value="ECO:0007669"/>
    <property type="project" value="InterPro"/>
</dbReference>
<proteinExistence type="predicted"/>
<dbReference type="PROSITE" id="PS50879">
    <property type="entry name" value="RNASE_H_1"/>
    <property type="match status" value="1"/>
</dbReference>
<evidence type="ECO:0000313" key="5">
    <source>
        <dbReference type="Proteomes" id="UP000054359"/>
    </source>
</evidence>
<evidence type="ECO:0000256" key="1">
    <source>
        <dbReference type="SAM" id="Phobius"/>
    </source>
</evidence>
<gene>
    <name evidence="4" type="ORF">X975_11655</name>
</gene>
<dbReference type="PANTHER" id="PTHR36688:SF1">
    <property type="entry name" value="ENDONUCLEASE_EXONUCLEASE_PHOSPHATASE DOMAIN-CONTAINING PROTEIN"/>
    <property type="match status" value="1"/>
</dbReference>